<accession>A0A8J4WDN7</accession>
<dbReference type="Proteomes" id="UP000748531">
    <property type="component" value="Unassembled WGS sequence"/>
</dbReference>
<dbReference type="EMBL" id="LUCH01009329">
    <property type="protein sequence ID" value="KAF5396054.1"/>
    <property type="molecule type" value="Genomic_DNA"/>
</dbReference>
<proteinExistence type="predicted"/>
<dbReference type="OrthoDB" id="6269430at2759"/>
<protein>
    <submittedName>
        <fullName evidence="1">Uncharacterized protein</fullName>
    </submittedName>
</protein>
<keyword evidence="2" id="KW-1185">Reference proteome</keyword>
<dbReference type="AlphaFoldDB" id="A0A8J4WDN7"/>
<gene>
    <name evidence="1" type="ORF">PHET_11219</name>
</gene>
<evidence type="ECO:0000313" key="2">
    <source>
        <dbReference type="Proteomes" id="UP000748531"/>
    </source>
</evidence>
<name>A0A8J4WDN7_9TREM</name>
<reference evidence="1" key="1">
    <citation type="submission" date="2019-05" db="EMBL/GenBank/DDBJ databases">
        <title>Annotation for the trematode Paragonimus heterotremus.</title>
        <authorList>
            <person name="Choi Y.-J."/>
        </authorList>
    </citation>
    <scope>NUCLEOTIDE SEQUENCE</scope>
    <source>
        <strain evidence="1">LC</strain>
    </source>
</reference>
<comment type="caution">
    <text evidence="1">The sequence shown here is derived from an EMBL/GenBank/DDBJ whole genome shotgun (WGS) entry which is preliminary data.</text>
</comment>
<sequence>MLHSRLAEGIQPVDGSLAGKTLHLSGFFRFRTKDYEDLCYEGVFRFFLPQHYIYDHEHQLVTVSHRLFWCDSDTQDNTIPSGNFVENESLLELATQIGENGRLDSGLWTINCYIRPSMIGVYLLYVFSKPDFYKHNRTDVVQIEFRRGEQKTEIASQTLDILCMLKIMVHKSWPNPLRFPEGSYHIWGRVHWNNSGFHTSQRCSWVETPDRGVVELRWTRLPVCYDLIVMRADDRTVVVVSYKPPLESRKENQSFDPILEEKEIGIRTVFTLRFIEYGEHVIHVYASRKEKWHKRRIYDLLGQYLFEVVPNTVHSDQPGPITLLGAQVHTRLARLTDFQTVPGSQ</sequence>
<evidence type="ECO:0000313" key="1">
    <source>
        <dbReference type="EMBL" id="KAF5396054.1"/>
    </source>
</evidence>
<organism evidence="1 2">
    <name type="scientific">Paragonimus heterotremus</name>
    <dbReference type="NCBI Taxonomy" id="100268"/>
    <lineage>
        <taxon>Eukaryota</taxon>
        <taxon>Metazoa</taxon>
        <taxon>Spiralia</taxon>
        <taxon>Lophotrochozoa</taxon>
        <taxon>Platyhelminthes</taxon>
        <taxon>Trematoda</taxon>
        <taxon>Digenea</taxon>
        <taxon>Plagiorchiida</taxon>
        <taxon>Troglotremata</taxon>
        <taxon>Troglotrematidae</taxon>
        <taxon>Paragonimus</taxon>
    </lineage>
</organism>